<organism evidence="3 4">
    <name type="scientific">Anabarilius grahami</name>
    <name type="common">Kanglang fish</name>
    <name type="synonym">Barilius grahami</name>
    <dbReference type="NCBI Taxonomy" id="495550"/>
    <lineage>
        <taxon>Eukaryota</taxon>
        <taxon>Metazoa</taxon>
        <taxon>Chordata</taxon>
        <taxon>Craniata</taxon>
        <taxon>Vertebrata</taxon>
        <taxon>Euteleostomi</taxon>
        <taxon>Actinopterygii</taxon>
        <taxon>Neopterygii</taxon>
        <taxon>Teleostei</taxon>
        <taxon>Ostariophysi</taxon>
        <taxon>Cypriniformes</taxon>
        <taxon>Xenocyprididae</taxon>
        <taxon>Xenocypridinae</taxon>
        <taxon>Xenocypridinae incertae sedis</taxon>
        <taxon>Anabarilius</taxon>
    </lineage>
</organism>
<dbReference type="OrthoDB" id="3176171at2759"/>
<evidence type="ECO:0000256" key="1">
    <source>
        <dbReference type="ARBA" id="ARBA00022741"/>
    </source>
</evidence>
<dbReference type="GO" id="GO:0005524">
    <property type="term" value="F:ATP binding"/>
    <property type="evidence" value="ECO:0007669"/>
    <property type="project" value="UniProtKB-KW"/>
</dbReference>
<dbReference type="SUPFAM" id="SSF52540">
    <property type="entry name" value="P-loop containing nucleoside triphosphate hydrolases"/>
    <property type="match status" value="1"/>
</dbReference>
<dbReference type="AlphaFoldDB" id="A0A3N0YEQ2"/>
<dbReference type="Proteomes" id="UP000281406">
    <property type="component" value="Unassembled WGS sequence"/>
</dbReference>
<dbReference type="InterPro" id="IPR036961">
    <property type="entry name" value="Kinesin_motor_dom_sf"/>
</dbReference>
<keyword evidence="1" id="KW-0547">Nucleotide-binding</keyword>
<reference evidence="3 4" key="1">
    <citation type="submission" date="2018-10" db="EMBL/GenBank/DDBJ databases">
        <title>Genome assembly for a Yunnan-Guizhou Plateau 3E fish, Anabarilius grahami (Regan), and its evolutionary and genetic applications.</title>
        <authorList>
            <person name="Jiang W."/>
        </authorList>
    </citation>
    <scope>NUCLEOTIDE SEQUENCE [LARGE SCALE GENOMIC DNA]</scope>
    <source>
        <strain evidence="3">AG-KIZ</strain>
        <tissue evidence="3">Muscle</tissue>
    </source>
</reference>
<protein>
    <submittedName>
        <fullName evidence="3">Kinesin-like protein KIF1A</fullName>
    </submittedName>
</protein>
<proteinExistence type="predicted"/>
<sequence>MAGASVKVAVRVRPFNSREIGKDSKCIIQMSGNTTSECSFKTSVFTCCQLLFELIWVRDGCQCAVVIIYDCNEIFISMVSHQHPHERKYCISRLMGLKMSKGSCYCFR</sequence>
<dbReference type="EMBL" id="RJVU01044706">
    <property type="protein sequence ID" value="ROL44745.1"/>
    <property type="molecule type" value="Genomic_DNA"/>
</dbReference>
<evidence type="ECO:0000313" key="3">
    <source>
        <dbReference type="EMBL" id="ROL44745.1"/>
    </source>
</evidence>
<keyword evidence="4" id="KW-1185">Reference proteome</keyword>
<dbReference type="InterPro" id="IPR027417">
    <property type="entry name" value="P-loop_NTPase"/>
</dbReference>
<dbReference type="PANTHER" id="PTHR47117:SF2">
    <property type="entry name" value="KINESIN-LIKE PROTEIN KIF1A ISOFORM X1"/>
    <property type="match status" value="1"/>
</dbReference>
<dbReference type="PANTHER" id="PTHR47117">
    <property type="entry name" value="STAR-RELATED LIPID TRANSFER PROTEIN 9"/>
    <property type="match status" value="1"/>
</dbReference>
<gene>
    <name evidence="3" type="ORF">DPX16_18456</name>
</gene>
<evidence type="ECO:0000313" key="4">
    <source>
        <dbReference type="Proteomes" id="UP000281406"/>
    </source>
</evidence>
<accession>A0A3N0YEQ2</accession>
<name>A0A3N0YEQ2_ANAGA</name>
<dbReference type="GO" id="GO:0048731">
    <property type="term" value="P:system development"/>
    <property type="evidence" value="ECO:0007669"/>
    <property type="project" value="UniProtKB-ARBA"/>
</dbReference>
<evidence type="ECO:0000256" key="2">
    <source>
        <dbReference type="ARBA" id="ARBA00022840"/>
    </source>
</evidence>
<keyword evidence="2" id="KW-0067">ATP-binding</keyword>
<dbReference type="Gene3D" id="3.40.850.10">
    <property type="entry name" value="Kinesin motor domain"/>
    <property type="match status" value="1"/>
</dbReference>
<comment type="caution">
    <text evidence="3">The sequence shown here is derived from an EMBL/GenBank/DDBJ whole genome shotgun (WGS) entry which is preliminary data.</text>
</comment>